<dbReference type="RefSeq" id="WP_144124020.1">
    <property type="nucleotide sequence ID" value="NZ_CABHNI010000019.1"/>
</dbReference>
<proteinExistence type="predicted"/>
<organism evidence="1 2">
    <name type="scientific">Dorea formicigenerans</name>
    <dbReference type="NCBI Taxonomy" id="39486"/>
    <lineage>
        <taxon>Bacteria</taxon>
        <taxon>Bacillati</taxon>
        <taxon>Bacillota</taxon>
        <taxon>Clostridia</taxon>
        <taxon>Lachnospirales</taxon>
        <taxon>Lachnospiraceae</taxon>
        <taxon>Dorea</taxon>
    </lineage>
</organism>
<protein>
    <submittedName>
        <fullName evidence="1">Uncharacterized protein</fullName>
    </submittedName>
</protein>
<evidence type="ECO:0000313" key="2">
    <source>
        <dbReference type="Proteomes" id="UP000358366"/>
    </source>
</evidence>
<accession>A0A564T526</accession>
<dbReference type="EMBL" id="CABHNI010000019">
    <property type="protein sequence ID" value="VUX02557.1"/>
    <property type="molecule type" value="Genomic_DNA"/>
</dbReference>
<name>A0A564T526_9FIRM</name>
<gene>
    <name evidence="1" type="ORF">DFSSTS7063_01110</name>
</gene>
<evidence type="ECO:0000313" key="1">
    <source>
        <dbReference type="EMBL" id="VUX02557.1"/>
    </source>
</evidence>
<dbReference type="Proteomes" id="UP000358366">
    <property type="component" value="Unassembled WGS sequence"/>
</dbReference>
<dbReference type="AlphaFoldDB" id="A0A564T526"/>
<sequence length="147" mass="17186">MNMAGKIRDKNETMDMDQLFSGGYIIELETGKYLSGYNKKSIRSSPPERAIRFRSKQQAAEFISQHLCYVGLEAWICEILWVLLSHKYELEGLAEYWTGSVFSDQFQSAVTFTTYREAERYQKVHNLENTSMIEQQCFRREQMVIAA</sequence>
<reference evidence="1 2" key="1">
    <citation type="submission" date="2019-07" db="EMBL/GenBank/DDBJ databases">
        <authorList>
            <person name="Hibberd C M."/>
            <person name="Gehrig L. J."/>
            <person name="Chang H.-W."/>
            <person name="Venkatesh S."/>
        </authorList>
    </citation>
    <scope>NUCLEOTIDE SEQUENCE [LARGE SCALE GENOMIC DNA]</scope>
    <source>
        <strain evidence="1">Dorea_formicigenerans_SSTS_Bg7063</strain>
    </source>
</reference>